<evidence type="ECO:0000313" key="5">
    <source>
        <dbReference type="Proteomes" id="UP000243084"/>
    </source>
</evidence>
<dbReference type="Proteomes" id="UP000243084">
    <property type="component" value="Unassembled WGS sequence"/>
</dbReference>
<name>A0A1I5QXK4_9GAMM</name>
<dbReference type="InterPro" id="IPR050738">
    <property type="entry name" value="Sulfatase"/>
</dbReference>
<sequence>MATTNNKKKKDSTMNLRHLSVALCITGLVSLSCQAAEKPNFLIIIADDMGYSDLGSFGGEIETPNLDALASEGVRLTNFQAAPTCSPTRSMLLSGTDSHQAGLGNMGELLQENQKGKPGYEGYLNQRVANLAEVMQDAGYNTYTTGKWHLGRTEELSPKARGFDRSFILVQGGASHFDDQKAIISVDPKAIYREDGKQVEVPKGFFSSEFYTDRLIDYIESDKAEKKPFLAVLSYTAPHWPLHAPDQWIDKYQGRYAEGYEALRQQRLKRMQELGIVPKGVSANTPMEGGLPTWEQLTEEQRQREARSMEVYAAMVDNMDHHIGRMLDYLRQSGELDNTFVLFMSDNGADGNSPIDLPGNREWMAKEFDNSLENMGRKGSYIDYGAQWAQVGATPFPFFKGFTSQGGTTVPVILSHSSLKAQAGQLNGQFFHVMDVMPTILELAGVEHPGTQFRGREVQPMQGVSMLPGLHGQAMPERAVGWELFGRRALRKGDWKMTWMTAPYGSAQWQLYNLAKDPVEAHDLAKQEPAKLAELTQEWDAYVQRNNVLLGPVKIKYGFETCLYDHCFQQGQ</sequence>
<accession>A0A1I5QXK4</accession>
<dbReference type="PROSITE" id="PS51257">
    <property type="entry name" value="PROKAR_LIPOPROTEIN"/>
    <property type="match status" value="1"/>
</dbReference>
<evidence type="ECO:0000313" key="4">
    <source>
        <dbReference type="EMBL" id="SFP50546.1"/>
    </source>
</evidence>
<evidence type="ECO:0000256" key="2">
    <source>
        <dbReference type="SAM" id="SignalP"/>
    </source>
</evidence>
<dbReference type="PANTHER" id="PTHR42693">
    <property type="entry name" value="ARYLSULFATASE FAMILY MEMBER"/>
    <property type="match status" value="1"/>
</dbReference>
<dbReference type="SUPFAM" id="SSF53649">
    <property type="entry name" value="Alkaline phosphatase-like"/>
    <property type="match status" value="1"/>
</dbReference>
<keyword evidence="5" id="KW-1185">Reference proteome</keyword>
<feature type="signal peptide" evidence="2">
    <location>
        <begin position="1"/>
        <end position="35"/>
    </location>
</feature>
<evidence type="ECO:0000256" key="1">
    <source>
        <dbReference type="ARBA" id="ARBA00008779"/>
    </source>
</evidence>
<dbReference type="InterPro" id="IPR000917">
    <property type="entry name" value="Sulfatase_N"/>
</dbReference>
<evidence type="ECO:0000259" key="3">
    <source>
        <dbReference type="Pfam" id="PF00884"/>
    </source>
</evidence>
<feature type="chain" id="PRO_5017260032" evidence="2">
    <location>
        <begin position="36"/>
        <end position="572"/>
    </location>
</feature>
<dbReference type="EMBL" id="FOXM01000003">
    <property type="protein sequence ID" value="SFP50546.1"/>
    <property type="molecule type" value="Genomic_DNA"/>
</dbReference>
<dbReference type="PANTHER" id="PTHR42693:SF33">
    <property type="entry name" value="ARYLSULFATASE"/>
    <property type="match status" value="1"/>
</dbReference>
<dbReference type="InterPro" id="IPR017850">
    <property type="entry name" value="Alkaline_phosphatase_core_sf"/>
</dbReference>
<gene>
    <name evidence="4" type="ORF">SAMN05216229_10332</name>
</gene>
<reference evidence="5" key="1">
    <citation type="submission" date="2016-10" db="EMBL/GenBank/DDBJ databases">
        <authorList>
            <person name="Varghese N."/>
            <person name="Submissions S."/>
        </authorList>
    </citation>
    <scope>NUCLEOTIDE SEQUENCE [LARGE SCALE GENOMIC DNA]</scope>
    <source>
        <strain evidence="5">JCM 18195</strain>
    </source>
</reference>
<organism evidence="4 5">
    <name type="scientific">Geopseudomonas sagittaria</name>
    <dbReference type="NCBI Taxonomy" id="1135990"/>
    <lineage>
        <taxon>Bacteria</taxon>
        <taxon>Pseudomonadati</taxon>
        <taxon>Pseudomonadota</taxon>
        <taxon>Gammaproteobacteria</taxon>
        <taxon>Pseudomonadales</taxon>
        <taxon>Pseudomonadaceae</taxon>
        <taxon>Geopseudomonas</taxon>
    </lineage>
</organism>
<keyword evidence="2" id="KW-0732">Signal</keyword>
<dbReference type="Gene3D" id="3.30.1120.10">
    <property type="match status" value="1"/>
</dbReference>
<dbReference type="AlphaFoldDB" id="A0A1I5QXK4"/>
<dbReference type="GO" id="GO:0004065">
    <property type="term" value="F:arylsulfatase activity"/>
    <property type="evidence" value="ECO:0007669"/>
    <property type="project" value="TreeGrafter"/>
</dbReference>
<comment type="similarity">
    <text evidence="1">Belongs to the sulfatase family.</text>
</comment>
<dbReference type="CDD" id="cd16025">
    <property type="entry name" value="PAS_like"/>
    <property type="match status" value="1"/>
</dbReference>
<dbReference type="Pfam" id="PF00884">
    <property type="entry name" value="Sulfatase"/>
    <property type="match status" value="1"/>
</dbReference>
<proteinExistence type="inferred from homology"/>
<protein>
    <submittedName>
        <fullName evidence="4">Arylsulfatase</fullName>
    </submittedName>
</protein>
<dbReference type="Gene3D" id="3.40.720.10">
    <property type="entry name" value="Alkaline Phosphatase, subunit A"/>
    <property type="match status" value="1"/>
</dbReference>
<feature type="domain" description="Sulfatase N-terminal" evidence="3">
    <location>
        <begin position="39"/>
        <end position="446"/>
    </location>
</feature>